<dbReference type="NCBIfam" id="TIGR03071">
    <property type="entry name" value="couple_hipA"/>
    <property type="match status" value="1"/>
</dbReference>
<keyword evidence="7" id="KW-1185">Reference proteome</keyword>
<dbReference type="PANTHER" id="PTHR37419">
    <property type="entry name" value="SERINE/THREONINE-PROTEIN KINASE TOXIN HIPA"/>
    <property type="match status" value="1"/>
</dbReference>
<dbReference type="InterPro" id="IPR012893">
    <property type="entry name" value="HipA-like_C"/>
</dbReference>
<evidence type="ECO:0000256" key="1">
    <source>
        <dbReference type="ARBA" id="ARBA00010164"/>
    </source>
</evidence>
<keyword evidence="3 6" id="KW-0418">Kinase</keyword>
<dbReference type="EMBL" id="BLAD01000085">
    <property type="protein sequence ID" value="GES04692.1"/>
    <property type="molecule type" value="Genomic_DNA"/>
</dbReference>
<reference evidence="6 7" key="1">
    <citation type="submission" date="2019-10" db="EMBL/GenBank/DDBJ databases">
        <title>Whole genome shotgun sequence of Acrocarpospora corrugata NBRC 13972.</title>
        <authorList>
            <person name="Ichikawa N."/>
            <person name="Kimura A."/>
            <person name="Kitahashi Y."/>
            <person name="Komaki H."/>
            <person name="Oguchi A."/>
        </authorList>
    </citation>
    <scope>NUCLEOTIDE SEQUENCE [LARGE SCALE GENOMIC DNA]</scope>
    <source>
        <strain evidence="6 7">NBRC 13972</strain>
    </source>
</reference>
<comment type="caution">
    <text evidence="6">The sequence shown here is derived from an EMBL/GenBank/DDBJ whole genome shotgun (WGS) entry which is preliminary data.</text>
</comment>
<evidence type="ECO:0000259" key="5">
    <source>
        <dbReference type="Pfam" id="PF13657"/>
    </source>
</evidence>
<sequence>MKKPTSARVLLNEREVGRLTQRAGRVSFRYTDRAADRPVLGLRYEYEPLTTEKGMGGGVPIWFANLLPEKGSGLRRMIITQLGVPWINDFHLLTHLGEDLPGAVIVRPDGPDTDEPDIEHAPTVPAARKLSFSLSGMQVKLSMARHGDGFAYEGVGGDWIVKFPSGRLRSLPENEHAIMTWLKLAGVDVPEHRLVAPADLKNIPAGLIEPSERAFAIKRFDREAGARIHQEDFAQIFGLLPQEKDRGHAEDIGQVIQRECPQDLGEFVRRVTACVIVGNTDEHMKNWSLRYLDGRAPRLSPAYDIVCVTAYELFRSDTLTLSLDGQQDTRYLTVDHFRRFAETIGADPEVVAETVRATVAALADSWAEISANCPVPDFVSAHIDARLRTLPLVRA</sequence>
<evidence type="ECO:0000256" key="2">
    <source>
        <dbReference type="ARBA" id="ARBA00022679"/>
    </source>
</evidence>
<proteinExistence type="inferred from homology"/>
<organism evidence="6 7">
    <name type="scientific">Acrocarpospora corrugata</name>
    <dbReference type="NCBI Taxonomy" id="35763"/>
    <lineage>
        <taxon>Bacteria</taxon>
        <taxon>Bacillati</taxon>
        <taxon>Actinomycetota</taxon>
        <taxon>Actinomycetes</taxon>
        <taxon>Streptosporangiales</taxon>
        <taxon>Streptosporangiaceae</taxon>
        <taxon>Acrocarpospora</taxon>
    </lineage>
</organism>
<dbReference type="Pfam" id="PF07804">
    <property type="entry name" value="HipA_C"/>
    <property type="match status" value="1"/>
</dbReference>
<feature type="domain" description="HipA-like C-terminal" evidence="4">
    <location>
        <begin position="132"/>
        <end position="366"/>
    </location>
</feature>
<dbReference type="OrthoDB" id="3182374at2"/>
<evidence type="ECO:0000256" key="3">
    <source>
        <dbReference type="ARBA" id="ARBA00022777"/>
    </source>
</evidence>
<evidence type="ECO:0000313" key="7">
    <source>
        <dbReference type="Proteomes" id="UP000334990"/>
    </source>
</evidence>
<comment type="similarity">
    <text evidence="1">Belongs to the HipA Ser/Thr kinase family.</text>
</comment>
<evidence type="ECO:0000259" key="4">
    <source>
        <dbReference type="Pfam" id="PF07804"/>
    </source>
</evidence>
<dbReference type="Pfam" id="PF13657">
    <property type="entry name" value="Couple_hipA"/>
    <property type="match status" value="1"/>
</dbReference>
<dbReference type="Gene3D" id="1.10.1070.20">
    <property type="match status" value="1"/>
</dbReference>
<evidence type="ECO:0000313" key="6">
    <source>
        <dbReference type="EMBL" id="GES04692.1"/>
    </source>
</evidence>
<feature type="domain" description="HipA N-terminal subdomain 1" evidence="5">
    <location>
        <begin position="8"/>
        <end position="106"/>
    </location>
</feature>
<dbReference type="GO" id="GO:0004674">
    <property type="term" value="F:protein serine/threonine kinase activity"/>
    <property type="evidence" value="ECO:0007669"/>
    <property type="project" value="TreeGrafter"/>
</dbReference>
<name>A0A5M3W9K2_9ACTN</name>
<dbReference type="PANTHER" id="PTHR37419:SF1">
    <property type="entry name" value="SERINE_THREONINE-PROTEIN KINASE TOXIN HIPA"/>
    <property type="match status" value="1"/>
</dbReference>
<protein>
    <submittedName>
        <fullName evidence="6">Putative kinase Y4dM</fullName>
    </submittedName>
</protein>
<dbReference type="GO" id="GO:0005829">
    <property type="term" value="C:cytosol"/>
    <property type="evidence" value="ECO:0007669"/>
    <property type="project" value="TreeGrafter"/>
</dbReference>
<gene>
    <name evidence="6" type="ORF">Acor_67600</name>
</gene>
<dbReference type="RefSeq" id="WP_155340761.1">
    <property type="nucleotide sequence ID" value="NZ_BAAABN010000001.1"/>
</dbReference>
<dbReference type="Proteomes" id="UP000334990">
    <property type="component" value="Unassembled WGS sequence"/>
</dbReference>
<keyword evidence="2" id="KW-0808">Transferase</keyword>
<dbReference type="InterPro" id="IPR017508">
    <property type="entry name" value="HipA_N1"/>
</dbReference>
<accession>A0A5M3W9K2</accession>
<dbReference type="AlphaFoldDB" id="A0A5M3W9K2"/>
<dbReference type="InterPro" id="IPR052028">
    <property type="entry name" value="HipA_Ser/Thr_kinase"/>
</dbReference>